<dbReference type="InterPro" id="IPR048519">
    <property type="entry name" value="Gfd2/YDR514C-like_C"/>
</dbReference>
<evidence type="ECO:0000313" key="4">
    <source>
        <dbReference type="Proteomes" id="UP000297716"/>
    </source>
</evidence>
<comment type="caution">
    <text evidence="3">The sequence shown here is derived from an EMBL/GenBank/DDBJ whole genome shotgun (WGS) entry which is preliminary data.</text>
</comment>
<sequence length="336" mass="37777">MSITPPEFLPVLLGHGSFLKNADGTVRLDENRKPLYVIPPADDFLEMKPSKESQQFWPARDTQIALKKASIVLFNIAVSTDCQRPDTITEIGYTIFNTAAIYDGAKGSRKKRVPGCMAPGPRGENITKLGLSRHYIVQDTADHHPGSCNSPAHTAQPYHFSYRKSSFIKRGDIMKTLEEAFDKAAYEGFPQADVNNKENRRVVVLVGWGHENHHPQIKATSWYKNNHFFQQWDIRRHPLVLKRIPNPSYLTCLDVFGIQHQAHGKEIAHNAGNRSAFTLQLLIALCFLTEEQRTRLKSGLNLEPNPRFPGVESVLARDNRPPGSPPLPPGRVAILH</sequence>
<dbReference type="Proteomes" id="UP000297716">
    <property type="component" value="Unassembled WGS sequence"/>
</dbReference>
<protein>
    <recommendedName>
        <fullName evidence="2">Gfd2/YDR514C-like C-terminal domain-containing protein</fullName>
    </recommendedName>
</protein>
<dbReference type="PANTHER" id="PTHR28083">
    <property type="entry name" value="GOOD FOR FULL DBP5 ACTIVITY PROTEIN 2"/>
    <property type="match status" value="1"/>
</dbReference>
<evidence type="ECO:0000259" key="2">
    <source>
        <dbReference type="Pfam" id="PF21762"/>
    </source>
</evidence>
<dbReference type="OrthoDB" id="4614244at2759"/>
<proteinExistence type="predicted"/>
<evidence type="ECO:0000313" key="3">
    <source>
        <dbReference type="EMBL" id="TGJ79644.1"/>
    </source>
</evidence>
<organism evidence="3 4">
    <name type="scientific">Xylaria hypoxylon</name>
    <dbReference type="NCBI Taxonomy" id="37992"/>
    <lineage>
        <taxon>Eukaryota</taxon>
        <taxon>Fungi</taxon>
        <taxon>Dikarya</taxon>
        <taxon>Ascomycota</taxon>
        <taxon>Pezizomycotina</taxon>
        <taxon>Sordariomycetes</taxon>
        <taxon>Xylariomycetidae</taxon>
        <taxon>Xylariales</taxon>
        <taxon>Xylariaceae</taxon>
        <taxon>Xylaria</taxon>
    </lineage>
</organism>
<dbReference type="Pfam" id="PF21762">
    <property type="entry name" value="DEDDh_C"/>
    <property type="match status" value="1"/>
</dbReference>
<feature type="region of interest" description="Disordered" evidence="1">
    <location>
        <begin position="314"/>
        <end position="336"/>
    </location>
</feature>
<dbReference type="PANTHER" id="PTHR28083:SF1">
    <property type="entry name" value="GOOD FOR FULL DBP5 ACTIVITY PROTEIN 2"/>
    <property type="match status" value="1"/>
</dbReference>
<name>A0A4Z0Y778_9PEZI</name>
<dbReference type="GO" id="GO:0005634">
    <property type="term" value="C:nucleus"/>
    <property type="evidence" value="ECO:0007669"/>
    <property type="project" value="TreeGrafter"/>
</dbReference>
<dbReference type="AlphaFoldDB" id="A0A4Z0Y778"/>
<keyword evidence="4" id="KW-1185">Reference proteome</keyword>
<reference evidence="3 4" key="1">
    <citation type="submission" date="2019-03" db="EMBL/GenBank/DDBJ databases">
        <title>Draft genome sequence of Xylaria hypoxylon DSM 108379, a ubiquitous saprotrophic-parasitic fungi on hardwood.</title>
        <authorList>
            <person name="Buettner E."/>
            <person name="Leonhardt S."/>
            <person name="Gebauer A.M."/>
            <person name="Liers C."/>
            <person name="Hofrichter M."/>
            <person name="Kellner H."/>
        </authorList>
    </citation>
    <scope>NUCLEOTIDE SEQUENCE [LARGE SCALE GENOMIC DNA]</scope>
    <source>
        <strain evidence="3 4">DSM 108379</strain>
    </source>
</reference>
<dbReference type="EMBL" id="SKBN01000272">
    <property type="protein sequence ID" value="TGJ79644.1"/>
    <property type="molecule type" value="Genomic_DNA"/>
</dbReference>
<evidence type="ECO:0000256" key="1">
    <source>
        <dbReference type="SAM" id="MobiDB-lite"/>
    </source>
</evidence>
<gene>
    <name evidence="3" type="ORF">E0Z10_g9121</name>
</gene>
<accession>A0A4Z0Y778</accession>
<feature type="domain" description="Gfd2/YDR514C-like C-terminal" evidence="2">
    <location>
        <begin position="83"/>
        <end position="284"/>
    </location>
</feature>
<dbReference type="InterPro" id="IPR040151">
    <property type="entry name" value="Gfd2/YDR514C-like"/>
</dbReference>